<dbReference type="EMBL" id="BARU01047242">
    <property type="protein sequence ID" value="GAH97660.1"/>
    <property type="molecule type" value="Genomic_DNA"/>
</dbReference>
<evidence type="ECO:0000313" key="2">
    <source>
        <dbReference type="EMBL" id="GAH97660.1"/>
    </source>
</evidence>
<feature type="transmembrane region" description="Helical" evidence="1">
    <location>
        <begin position="88"/>
        <end position="108"/>
    </location>
</feature>
<reference evidence="2" key="1">
    <citation type="journal article" date="2014" name="Front. Microbiol.">
        <title>High frequency of phylogenetically diverse reductive dehalogenase-homologous genes in deep subseafloor sedimentary metagenomes.</title>
        <authorList>
            <person name="Kawai M."/>
            <person name="Futagami T."/>
            <person name="Toyoda A."/>
            <person name="Takaki Y."/>
            <person name="Nishi S."/>
            <person name="Hori S."/>
            <person name="Arai W."/>
            <person name="Tsubouchi T."/>
            <person name="Morono Y."/>
            <person name="Uchiyama I."/>
            <person name="Ito T."/>
            <person name="Fujiyama A."/>
            <person name="Inagaki F."/>
            <person name="Takami H."/>
        </authorList>
    </citation>
    <scope>NUCLEOTIDE SEQUENCE</scope>
    <source>
        <strain evidence="2">Expedition CK06-06</strain>
    </source>
</reference>
<name>X1KVJ7_9ZZZZ</name>
<comment type="caution">
    <text evidence="2">The sequence shown here is derived from an EMBL/GenBank/DDBJ whole genome shotgun (WGS) entry which is preliminary data.</text>
</comment>
<gene>
    <name evidence="2" type="ORF">S03H2_70877</name>
</gene>
<organism evidence="2">
    <name type="scientific">marine sediment metagenome</name>
    <dbReference type="NCBI Taxonomy" id="412755"/>
    <lineage>
        <taxon>unclassified sequences</taxon>
        <taxon>metagenomes</taxon>
        <taxon>ecological metagenomes</taxon>
    </lineage>
</organism>
<evidence type="ECO:0000256" key="1">
    <source>
        <dbReference type="SAM" id="Phobius"/>
    </source>
</evidence>
<feature type="non-terminal residue" evidence="2">
    <location>
        <position position="110"/>
    </location>
</feature>
<proteinExistence type="predicted"/>
<keyword evidence="1" id="KW-0472">Membrane</keyword>
<protein>
    <submittedName>
        <fullName evidence="2">Uncharacterized protein</fullName>
    </submittedName>
</protein>
<keyword evidence="1" id="KW-1133">Transmembrane helix</keyword>
<feature type="transmembrane region" description="Helical" evidence="1">
    <location>
        <begin position="58"/>
        <end position="82"/>
    </location>
</feature>
<sequence length="110" mass="12441">AVEYTENLEPSESTTSNEEDFKIIEAFRNNFIYPLTPKTKIQIGKGLKSKLGKMIDEYFAKIIIVEFLLSFWGFIEVGLPSIIPNFEIPGWISLLVNVASISIIVLILTM</sequence>
<feature type="non-terminal residue" evidence="2">
    <location>
        <position position="1"/>
    </location>
</feature>
<dbReference type="AlphaFoldDB" id="X1KVJ7"/>
<keyword evidence="1" id="KW-0812">Transmembrane</keyword>
<accession>X1KVJ7</accession>